<dbReference type="InterPro" id="IPR036388">
    <property type="entry name" value="WH-like_DNA-bd_sf"/>
</dbReference>
<accession>A0A9Q8JK35</accession>
<sequence>MSEETLTEQLEQLVAMLPEGAENPVSIADIAARLNTNKRTITAWVAFLINHKGVPIGSRRSTPSGYYLITSDEERNNAIAPLTAQALEELKRAEKLRSIDLHTWRNNFNDNKKVTTGVRLNTRSCFVPYSRRSFPTDTVSTLKK</sequence>
<gene>
    <name evidence="1" type="ORF">FO435_10525</name>
</gene>
<organism evidence="1 2">
    <name type="scientific">Weissella cibaria</name>
    <dbReference type="NCBI Taxonomy" id="137591"/>
    <lineage>
        <taxon>Bacteria</taxon>
        <taxon>Bacillati</taxon>
        <taxon>Bacillota</taxon>
        <taxon>Bacilli</taxon>
        <taxon>Lactobacillales</taxon>
        <taxon>Lactobacillaceae</taxon>
        <taxon>Weissella</taxon>
    </lineage>
</organism>
<proteinExistence type="predicted"/>
<dbReference type="EMBL" id="VNHC01000002">
    <property type="protein sequence ID" value="TVV28282.1"/>
    <property type="molecule type" value="Genomic_DNA"/>
</dbReference>
<protein>
    <submittedName>
        <fullName evidence="1">HTH domain-containing protein</fullName>
    </submittedName>
</protein>
<dbReference type="Proteomes" id="UP000320012">
    <property type="component" value="Unassembled WGS sequence"/>
</dbReference>
<evidence type="ECO:0000313" key="1">
    <source>
        <dbReference type="EMBL" id="TVV28282.1"/>
    </source>
</evidence>
<comment type="caution">
    <text evidence="1">The sequence shown here is derived from an EMBL/GenBank/DDBJ whole genome shotgun (WGS) entry which is preliminary data.</text>
</comment>
<name>A0A9Q8JK35_9LACO</name>
<dbReference type="RefSeq" id="WP_145464531.1">
    <property type="nucleotide sequence ID" value="NZ_VNHC01000002.1"/>
</dbReference>
<evidence type="ECO:0000313" key="2">
    <source>
        <dbReference type="Proteomes" id="UP000320012"/>
    </source>
</evidence>
<dbReference type="Gene3D" id="1.10.10.10">
    <property type="entry name" value="Winged helix-like DNA-binding domain superfamily/Winged helix DNA-binding domain"/>
    <property type="match status" value="1"/>
</dbReference>
<dbReference type="AlphaFoldDB" id="A0A9Q8JK35"/>
<reference evidence="1 2" key="1">
    <citation type="submission" date="2019-07" db="EMBL/GenBank/DDBJ databases">
        <title>Genome sequence of Weissella cibaria GK1.</title>
        <authorList>
            <person name="Choi H.-J."/>
        </authorList>
    </citation>
    <scope>NUCLEOTIDE SEQUENCE [LARGE SCALE GENOMIC DNA]</scope>
    <source>
        <strain evidence="1 2">GK1</strain>
    </source>
</reference>